<dbReference type="OrthoDB" id="6252225at2"/>
<gene>
    <name evidence="5" type="ORF">ABT57_23670</name>
</gene>
<sequence length="343" mass="39954">MSVSPPLFNAAFTRAIFLQPLLKALNRHYSLSPAQLDIPEVLYREPMRLIPFSDINRWLENMERQTGDPAFMVKLAEDLTFREMDRLGEWFLSSPELALSFRRINYGTSCLQAGATFYGEQSGKFIKWCYDNHFSHGRGRLHDSLRMAIMFTNTLRDFLGHNYQPLNVEISGPPCGEKALRAFFGCDIRWNAPKTKVWLYVSVLEQSNQHLYQSQRPMMLSNLELDEFLNMPQPHDAAKTVYEMINYSRCFGFPSLDTVAGKFSLSPQQFQRRLRLYGWNFTSITSYVLCNQAIQYMQADIPIAEIAAKLGYSNVQSFSKAFQRQRRETPTQYKEKLLERMRH</sequence>
<accession>A0A0J1GYI6</accession>
<evidence type="ECO:0000259" key="4">
    <source>
        <dbReference type="PROSITE" id="PS01124"/>
    </source>
</evidence>
<dbReference type="InterPro" id="IPR020449">
    <property type="entry name" value="Tscrpt_reg_AraC-type_HTH"/>
</dbReference>
<dbReference type="PATRIC" id="fig|320778.3.peg.5061"/>
<dbReference type="Proteomes" id="UP000035909">
    <property type="component" value="Unassembled WGS sequence"/>
</dbReference>
<dbReference type="PANTHER" id="PTHR47894:SF1">
    <property type="entry name" value="HTH-TYPE TRANSCRIPTIONAL REGULATOR VQSM"/>
    <property type="match status" value="1"/>
</dbReference>
<proteinExistence type="predicted"/>
<dbReference type="PANTHER" id="PTHR47894">
    <property type="entry name" value="HTH-TYPE TRANSCRIPTIONAL REGULATOR GADX"/>
    <property type="match status" value="1"/>
</dbReference>
<evidence type="ECO:0000313" key="6">
    <source>
        <dbReference type="Proteomes" id="UP000035909"/>
    </source>
</evidence>
<evidence type="ECO:0000256" key="3">
    <source>
        <dbReference type="ARBA" id="ARBA00023163"/>
    </source>
</evidence>
<dbReference type="InterPro" id="IPR032687">
    <property type="entry name" value="AraC-type_N"/>
</dbReference>
<evidence type="ECO:0000313" key="5">
    <source>
        <dbReference type="EMBL" id="KLV04564.1"/>
    </source>
</evidence>
<dbReference type="RefSeq" id="WP_047887709.1">
    <property type="nucleotide sequence ID" value="NZ_CP071326.1"/>
</dbReference>
<keyword evidence="1" id="KW-0805">Transcription regulation</keyword>
<dbReference type="GO" id="GO:0005829">
    <property type="term" value="C:cytosol"/>
    <property type="evidence" value="ECO:0007669"/>
    <property type="project" value="TreeGrafter"/>
</dbReference>
<organism evidence="5 6">
    <name type="scientific">Photobacterium ganghwense</name>
    <dbReference type="NCBI Taxonomy" id="320778"/>
    <lineage>
        <taxon>Bacteria</taxon>
        <taxon>Pseudomonadati</taxon>
        <taxon>Pseudomonadota</taxon>
        <taxon>Gammaproteobacteria</taxon>
        <taxon>Vibrionales</taxon>
        <taxon>Vibrionaceae</taxon>
        <taxon>Photobacterium</taxon>
    </lineage>
</organism>
<evidence type="ECO:0000256" key="1">
    <source>
        <dbReference type="ARBA" id="ARBA00023015"/>
    </source>
</evidence>
<dbReference type="InterPro" id="IPR009057">
    <property type="entry name" value="Homeodomain-like_sf"/>
</dbReference>
<reference evidence="5 6" key="1">
    <citation type="submission" date="2015-05" db="EMBL/GenBank/DDBJ databases">
        <title>Photobacterium galathea sp. nov.</title>
        <authorList>
            <person name="Machado H."/>
            <person name="Gram L."/>
        </authorList>
    </citation>
    <scope>NUCLEOTIDE SEQUENCE [LARGE SCALE GENOMIC DNA]</scope>
    <source>
        <strain evidence="5 6">DSM 22954</strain>
    </source>
</reference>
<protein>
    <submittedName>
        <fullName evidence="5">AraC family transcriptional regulator</fullName>
    </submittedName>
</protein>
<dbReference type="STRING" id="320778.ABT57_23670"/>
<dbReference type="PRINTS" id="PR00032">
    <property type="entry name" value="HTHARAC"/>
</dbReference>
<dbReference type="Pfam" id="PF12833">
    <property type="entry name" value="HTH_18"/>
    <property type="match status" value="1"/>
</dbReference>
<dbReference type="SMART" id="SM00342">
    <property type="entry name" value="HTH_ARAC"/>
    <property type="match status" value="1"/>
</dbReference>
<dbReference type="SUPFAM" id="SSF46689">
    <property type="entry name" value="Homeodomain-like"/>
    <property type="match status" value="1"/>
</dbReference>
<dbReference type="EMBL" id="LDOU01000034">
    <property type="protein sequence ID" value="KLV04564.1"/>
    <property type="molecule type" value="Genomic_DNA"/>
</dbReference>
<dbReference type="InterPro" id="IPR018060">
    <property type="entry name" value="HTH_AraC"/>
</dbReference>
<comment type="caution">
    <text evidence="5">The sequence shown here is derived from an EMBL/GenBank/DDBJ whole genome shotgun (WGS) entry which is preliminary data.</text>
</comment>
<name>A0A0J1GYI6_9GAMM</name>
<dbReference type="AlphaFoldDB" id="A0A0J1GYI6"/>
<dbReference type="Gene3D" id="1.10.10.60">
    <property type="entry name" value="Homeodomain-like"/>
    <property type="match status" value="1"/>
</dbReference>
<keyword evidence="6" id="KW-1185">Reference proteome</keyword>
<keyword evidence="2" id="KW-0238">DNA-binding</keyword>
<feature type="domain" description="HTH araC/xylS-type" evidence="4">
    <location>
        <begin position="235"/>
        <end position="336"/>
    </location>
</feature>
<evidence type="ECO:0000256" key="2">
    <source>
        <dbReference type="ARBA" id="ARBA00023125"/>
    </source>
</evidence>
<dbReference type="GO" id="GO:0000976">
    <property type="term" value="F:transcription cis-regulatory region binding"/>
    <property type="evidence" value="ECO:0007669"/>
    <property type="project" value="TreeGrafter"/>
</dbReference>
<dbReference type="Pfam" id="PF12625">
    <property type="entry name" value="Arabinose_bd"/>
    <property type="match status" value="1"/>
</dbReference>
<keyword evidence="3" id="KW-0804">Transcription</keyword>
<dbReference type="GO" id="GO:0003700">
    <property type="term" value="F:DNA-binding transcription factor activity"/>
    <property type="evidence" value="ECO:0007669"/>
    <property type="project" value="InterPro"/>
</dbReference>
<dbReference type="PROSITE" id="PS01124">
    <property type="entry name" value="HTH_ARAC_FAMILY_2"/>
    <property type="match status" value="1"/>
</dbReference>